<comment type="caution">
    <text evidence="2">The sequence shown here is derived from an EMBL/GenBank/DDBJ whole genome shotgun (WGS) entry which is preliminary data.</text>
</comment>
<evidence type="ECO:0000313" key="2">
    <source>
        <dbReference type="EMBL" id="MPM54420.1"/>
    </source>
</evidence>
<dbReference type="AlphaFoldDB" id="A0A645AMT2"/>
<accession>A0A645AMT2</accession>
<keyword evidence="1" id="KW-0472">Membrane</keyword>
<gene>
    <name evidence="2" type="ORF">SDC9_101198</name>
</gene>
<reference evidence="2" key="1">
    <citation type="submission" date="2019-08" db="EMBL/GenBank/DDBJ databases">
        <authorList>
            <person name="Kucharzyk K."/>
            <person name="Murdoch R.W."/>
            <person name="Higgins S."/>
            <person name="Loffler F."/>
        </authorList>
    </citation>
    <scope>NUCLEOTIDE SEQUENCE</scope>
</reference>
<keyword evidence="1" id="KW-1133">Transmembrane helix</keyword>
<keyword evidence="1" id="KW-0812">Transmembrane</keyword>
<proteinExistence type="predicted"/>
<sequence length="182" mass="20798">MLFLLLIPVVVIMFFGLPWLLINLGIRAMPDPPKPKITYGEFPFCLEYEIDGQIVVVEDTLVCEYGGISADEGRGKFRNWKSHLSSGKDKLVLLKVENPAENWMGTPRSQIIYYDPGAARYYMGDMGEDVSYTHSFPNASVYEEYEDGSTKSGTINAKELYDLFKIRLLDWKYTPPIENEFS</sequence>
<feature type="transmembrane region" description="Helical" evidence="1">
    <location>
        <begin position="6"/>
        <end position="26"/>
    </location>
</feature>
<organism evidence="2">
    <name type="scientific">bioreactor metagenome</name>
    <dbReference type="NCBI Taxonomy" id="1076179"/>
    <lineage>
        <taxon>unclassified sequences</taxon>
        <taxon>metagenomes</taxon>
        <taxon>ecological metagenomes</taxon>
    </lineage>
</organism>
<name>A0A645AMT2_9ZZZZ</name>
<protein>
    <submittedName>
        <fullName evidence="2">Uncharacterized protein</fullName>
    </submittedName>
</protein>
<dbReference type="EMBL" id="VSSQ01014793">
    <property type="protein sequence ID" value="MPM54420.1"/>
    <property type="molecule type" value="Genomic_DNA"/>
</dbReference>
<evidence type="ECO:0000256" key="1">
    <source>
        <dbReference type="SAM" id="Phobius"/>
    </source>
</evidence>